<evidence type="ECO:0000313" key="2">
    <source>
        <dbReference type="EMBL" id="MEQ2217471.1"/>
    </source>
</evidence>
<gene>
    <name evidence="2" type="ORF">XENOCAPTIV_011411</name>
</gene>
<dbReference type="PANTHER" id="PTHR45716:SF3">
    <property type="entry name" value="SYNAPTOTAGMIN-LIKE PROTEIN 1"/>
    <property type="match status" value="1"/>
</dbReference>
<accession>A0ABV0SAN6</accession>
<feature type="non-terminal residue" evidence="2">
    <location>
        <position position="1"/>
    </location>
</feature>
<organism evidence="2 3">
    <name type="scientific">Xenoophorus captivus</name>
    <dbReference type="NCBI Taxonomy" id="1517983"/>
    <lineage>
        <taxon>Eukaryota</taxon>
        <taxon>Metazoa</taxon>
        <taxon>Chordata</taxon>
        <taxon>Craniata</taxon>
        <taxon>Vertebrata</taxon>
        <taxon>Euteleostomi</taxon>
        <taxon>Actinopterygii</taxon>
        <taxon>Neopterygii</taxon>
        <taxon>Teleostei</taxon>
        <taxon>Neoteleostei</taxon>
        <taxon>Acanthomorphata</taxon>
        <taxon>Ovalentaria</taxon>
        <taxon>Atherinomorphae</taxon>
        <taxon>Cyprinodontiformes</taxon>
        <taxon>Goodeidae</taxon>
        <taxon>Xenoophorus</taxon>
    </lineage>
</organism>
<reference evidence="2 3" key="1">
    <citation type="submission" date="2021-06" db="EMBL/GenBank/DDBJ databases">
        <authorList>
            <person name="Palmer J.M."/>
        </authorList>
    </citation>
    <scope>NUCLEOTIDE SEQUENCE [LARGE SCALE GENOMIC DNA]</scope>
    <source>
        <strain evidence="2 3">XC_2019</strain>
        <tissue evidence="2">Muscle</tissue>
    </source>
</reference>
<dbReference type="SUPFAM" id="SSF49562">
    <property type="entry name" value="C2 domain (Calcium/lipid-binding domain, CaLB)"/>
    <property type="match status" value="1"/>
</dbReference>
<dbReference type="InterPro" id="IPR035892">
    <property type="entry name" value="C2_domain_sf"/>
</dbReference>
<sequence>GQKTRVVKHSVSPTYNHTMVYDGFQTSDLREACAELTVCQRDGLKTNILGGVHLSCGTEKPPTSLCYFLMAGQSYGEAVSWMDSTKDEVAVWTSMIENSNRWIDTTLPIRTNLMQWSV</sequence>
<proteinExistence type="predicted"/>
<dbReference type="Gene3D" id="2.60.40.150">
    <property type="entry name" value="C2 domain"/>
    <property type="match status" value="1"/>
</dbReference>
<dbReference type="Pfam" id="PF00168">
    <property type="entry name" value="C2"/>
    <property type="match status" value="1"/>
</dbReference>
<keyword evidence="3" id="KW-1185">Reference proteome</keyword>
<dbReference type="Proteomes" id="UP001434883">
    <property type="component" value="Unassembled WGS sequence"/>
</dbReference>
<dbReference type="EMBL" id="JAHRIN010075864">
    <property type="protein sequence ID" value="MEQ2217471.1"/>
    <property type="molecule type" value="Genomic_DNA"/>
</dbReference>
<dbReference type="InterPro" id="IPR000008">
    <property type="entry name" value="C2_dom"/>
</dbReference>
<protein>
    <recommendedName>
        <fullName evidence="1">C2 domain-containing protein</fullName>
    </recommendedName>
</protein>
<name>A0ABV0SAN6_9TELE</name>
<feature type="domain" description="C2" evidence="1">
    <location>
        <begin position="2"/>
        <end position="60"/>
    </location>
</feature>
<dbReference type="PANTHER" id="PTHR45716">
    <property type="entry name" value="BITESIZE, ISOFORM I"/>
    <property type="match status" value="1"/>
</dbReference>
<evidence type="ECO:0000259" key="1">
    <source>
        <dbReference type="Pfam" id="PF00168"/>
    </source>
</evidence>
<comment type="caution">
    <text evidence="2">The sequence shown here is derived from an EMBL/GenBank/DDBJ whole genome shotgun (WGS) entry which is preliminary data.</text>
</comment>
<evidence type="ECO:0000313" key="3">
    <source>
        <dbReference type="Proteomes" id="UP001434883"/>
    </source>
</evidence>